<organism evidence="7 8">
    <name type="scientific">Granulicatella adiacens ATCC 49175</name>
    <dbReference type="NCBI Taxonomy" id="638301"/>
    <lineage>
        <taxon>Bacteria</taxon>
        <taxon>Bacillati</taxon>
        <taxon>Bacillota</taxon>
        <taxon>Bacilli</taxon>
        <taxon>Lactobacillales</taxon>
        <taxon>Carnobacteriaceae</taxon>
        <taxon>Granulicatella</taxon>
    </lineage>
</organism>
<dbReference type="InterPro" id="IPR005322">
    <property type="entry name" value="Peptidase_C69"/>
</dbReference>
<evidence type="ECO:0000256" key="4">
    <source>
        <dbReference type="ARBA" id="ARBA00022801"/>
    </source>
</evidence>
<gene>
    <name evidence="7" type="primary">pepDA</name>
    <name evidence="7" type="ORF">HMPREF0444_1081</name>
</gene>
<dbReference type="GO" id="GO:0070004">
    <property type="term" value="F:cysteine-type exopeptidase activity"/>
    <property type="evidence" value="ECO:0007669"/>
    <property type="project" value="InterPro"/>
</dbReference>
<sequence length="477" mass="54047">MEVIVMRFDQEHDSCTTILVGKKASYDGSTLVARTEDSCNGEFTPKKFIVVRPEDQPRHYKAVISGFETDLPDNPVRYTAMPNAINNEGIWGAAGINAYNVAVSATETISTNPRVLGADPLVETGIGEEDIFTLVLPYIQTAREGVERLGYFLETAGTYESNGIAISDVNEIWWLESIGGHHWMARRVPDDAYVVNPNQLGSDFFDFEDKENFMCDPDLKDFMIRHHLNLNFDGESFNPRYAFGSQRDKDRLYNTPRAWDIQRMFNPEAEQSPTSFEIPWARVPYRKITVEDVKESMSTHFQMTPYDPYGNLGDGKSNRRFRTVGINRTSQTAILQIRPNRPHDTTGIQWVSYGSMPFTTAVPFFTQVETTPAYFANTTAKVSTDSFYWSSRLIAGLADAHYLEHQADIESYQKNTLSRGEAMIAQVDARLEKGEVVDFEAENQQMSDYIEEKTAALLDKVLLRASNLMVNHYSVSD</sequence>
<accession>C8NGN6</accession>
<evidence type="ECO:0000313" key="7">
    <source>
        <dbReference type="EMBL" id="EEW36863.1"/>
    </source>
</evidence>
<evidence type="ECO:0000256" key="3">
    <source>
        <dbReference type="ARBA" id="ARBA00022670"/>
    </source>
</evidence>
<dbReference type="Proteomes" id="UP000005926">
    <property type="component" value="Unassembled WGS sequence"/>
</dbReference>
<keyword evidence="4 6" id="KW-0378">Hydrolase</keyword>
<evidence type="ECO:0000256" key="6">
    <source>
        <dbReference type="RuleBase" id="RU364089"/>
    </source>
</evidence>
<dbReference type="NCBIfam" id="NF033678">
    <property type="entry name" value="C69_fam_dipept"/>
    <property type="match status" value="1"/>
</dbReference>
<dbReference type="EMBL" id="ACKZ01000020">
    <property type="protein sequence ID" value="EEW36863.1"/>
    <property type="molecule type" value="Genomic_DNA"/>
</dbReference>
<comment type="similarity">
    <text evidence="2 6">Belongs to the peptidase C69 family.</text>
</comment>
<comment type="caution">
    <text evidence="7">The sequence shown here is derived from an EMBL/GenBank/DDBJ whole genome shotgun (WGS) entry which is preliminary data.</text>
</comment>
<dbReference type="AlphaFoldDB" id="C8NGN6"/>
<evidence type="ECO:0000256" key="1">
    <source>
        <dbReference type="ARBA" id="ARBA00001670"/>
    </source>
</evidence>
<dbReference type="PANTHER" id="PTHR12994">
    <property type="entry name" value="SECERNIN"/>
    <property type="match status" value="1"/>
</dbReference>
<name>C8NGN6_9LACT</name>
<dbReference type="HOGENOM" id="CLU_014823_4_1_9"/>
<dbReference type="PANTHER" id="PTHR12994:SF17">
    <property type="entry name" value="LD30995P"/>
    <property type="match status" value="1"/>
</dbReference>
<evidence type="ECO:0000313" key="8">
    <source>
        <dbReference type="Proteomes" id="UP000005926"/>
    </source>
</evidence>
<dbReference type="eggNOG" id="COG4690">
    <property type="taxonomic scope" value="Bacteria"/>
</dbReference>
<reference evidence="7 8" key="1">
    <citation type="submission" date="2009-08" db="EMBL/GenBank/DDBJ databases">
        <authorList>
            <person name="Muzny D."/>
            <person name="Qin X."/>
            <person name="Deng J."/>
            <person name="Jiang H."/>
            <person name="Liu Y."/>
            <person name="Qu J."/>
            <person name="Song X.-Z."/>
            <person name="Zhang L."/>
            <person name="Thornton R."/>
            <person name="Coyle M."/>
            <person name="Francisco L."/>
            <person name="Jackson L."/>
            <person name="Javaid M."/>
            <person name="Korchina V."/>
            <person name="Kovar C."/>
            <person name="Mata R."/>
            <person name="Mathew T."/>
            <person name="Ngo R."/>
            <person name="Nguyen L."/>
            <person name="Nguyen N."/>
            <person name="Okwuonu G."/>
            <person name="Ongeri F."/>
            <person name="Pham C."/>
            <person name="Simmons D."/>
            <person name="Wilczek-Boney K."/>
            <person name="Hale W."/>
            <person name="Jakkamsetti A."/>
            <person name="Pham P."/>
            <person name="Ruth R."/>
            <person name="San Lucas F."/>
            <person name="Warren J."/>
            <person name="Zhang J."/>
            <person name="Zhao Z."/>
            <person name="Zhou C."/>
            <person name="Zhu D."/>
            <person name="Lee S."/>
            <person name="Bess C."/>
            <person name="Blankenburg K."/>
            <person name="Forbes L."/>
            <person name="Fu Q."/>
            <person name="Gubbala S."/>
            <person name="Hirani K."/>
            <person name="Jayaseelan J.C."/>
            <person name="Lara F."/>
            <person name="Munidasa M."/>
            <person name="Palculict T."/>
            <person name="Patil S."/>
            <person name="Pu L.-L."/>
            <person name="Saada N."/>
            <person name="Tang L."/>
            <person name="Weissenberger G."/>
            <person name="Zhu Y."/>
            <person name="Hemphill L."/>
            <person name="Shang Y."/>
            <person name="Youmans B."/>
            <person name="Ayvaz T."/>
            <person name="Ross M."/>
            <person name="Santibanez J."/>
            <person name="Aqrawi P."/>
            <person name="Gross S."/>
            <person name="Joshi V."/>
            <person name="Fowler G."/>
            <person name="Nazareth L."/>
            <person name="Reid J."/>
            <person name="Worley K."/>
            <person name="Petrosino J."/>
            <person name="Highlander S."/>
            <person name="Gibbs R."/>
        </authorList>
    </citation>
    <scope>NUCLEOTIDE SEQUENCE [LARGE SCALE GENOMIC DNA]</scope>
    <source>
        <strain evidence="7 8">ATCC 49175</strain>
    </source>
</reference>
<proteinExistence type="inferred from homology"/>
<dbReference type="MEROPS" id="C69.001"/>
<evidence type="ECO:0000256" key="5">
    <source>
        <dbReference type="ARBA" id="ARBA00022997"/>
    </source>
</evidence>
<evidence type="ECO:0000256" key="2">
    <source>
        <dbReference type="ARBA" id="ARBA00007225"/>
    </source>
</evidence>
<keyword evidence="3 6" id="KW-0645">Protease</keyword>
<keyword evidence="8" id="KW-1185">Reference proteome</keyword>
<comment type="catalytic activity">
    <reaction evidence="1">
        <text>an L-aminoacyl-L-amino acid + H2O = 2 an L-alpha-amino acid</text>
        <dbReference type="Rhea" id="RHEA:48940"/>
        <dbReference type="ChEBI" id="CHEBI:15377"/>
        <dbReference type="ChEBI" id="CHEBI:59869"/>
        <dbReference type="ChEBI" id="CHEBI:77460"/>
        <dbReference type="EC" id="3.4.13.19"/>
    </reaction>
</comment>
<protein>
    <recommendedName>
        <fullName evidence="6">Dipeptidase</fullName>
        <ecNumber evidence="6">3.4.-.-</ecNumber>
    </recommendedName>
</protein>
<dbReference type="Pfam" id="PF03577">
    <property type="entry name" value="Peptidase_C69"/>
    <property type="match status" value="1"/>
</dbReference>
<dbReference type="EC" id="3.4.-.-" evidence="6"/>
<keyword evidence="5 6" id="KW-0224">Dipeptidase</keyword>
<dbReference type="InterPro" id="IPR047804">
    <property type="entry name" value="C69_dipept_A-like"/>
</dbReference>
<dbReference type="STRING" id="638301.HMPREF0444_1081"/>
<dbReference type="GO" id="GO:0016805">
    <property type="term" value="F:dipeptidase activity"/>
    <property type="evidence" value="ECO:0007669"/>
    <property type="project" value="UniProtKB-KW"/>
</dbReference>
<dbReference type="GO" id="GO:0006508">
    <property type="term" value="P:proteolysis"/>
    <property type="evidence" value="ECO:0007669"/>
    <property type="project" value="UniProtKB-KW"/>
</dbReference>